<dbReference type="InterPro" id="IPR006311">
    <property type="entry name" value="TAT_signal"/>
</dbReference>
<sequence length="672" mass="70585">MTDSTIHRRTLLRAAGASAAIAATGALSLGAACAWAASPEARGPEILDLGPAVRQFSLMSGVMIGDTVYIGSRNVEPPRIIAFHVPSGRVTARTDLAGGHSIQAIAADPSGKYVYAGVLQKDHGPNLFRWDVSNPQMPAVTLGKTGDPNLRAITVAPDGRVYAAGTTQGKDIPGPALWEYDPATGAIRSLGVPNPAANTPVGIRSVAATATTVFIGTGLMIDGTAATRAALFAYDRASGKFTNITPKEMLEGSSVRWVKLVGDRLVAGASGSSAIAAIRLDNLASYQIAKSTDDTAKAFARIGDRIIYAGGSGLRAYDFATNTIARVNTNGLELGEVWNIAERAGRAIVTSAYGFVAEIDLATGKSTVFDLVERGAQADPQAVMGIAASAGVVYVGGTGTIAKHDTRRGTVEYLRAPGEAKDAIIVDGDLITGQYSGEGIWRYDPRSGRPIAQAAKFPAAQNRPLDVCWDAAHQLALFAVQSDGAGGGAFWTYDPKGKQSRSFVNPIDRAQMVRAVATREGVAFLGGDNVLATGPRGTIVAFDPKAGKELWRLETNLGAGIGSLAIQGQHLYGIARNGTAFVVDVLLRTMVHKADIRKLAHGFSALVTNLGIVYGVSDTSVFKFDPTTFAATAVVEGINGGWYSGSHITNDEQGYLYTMRGRNLVRIKDHKR</sequence>
<gene>
    <name evidence="3" type="ORF">D3872_01145</name>
</gene>
<feature type="chain" id="PRO_5019550295" description="Pyrrolo-quinoline quinone repeat domain-containing protein" evidence="1">
    <location>
        <begin position="37"/>
        <end position="672"/>
    </location>
</feature>
<protein>
    <recommendedName>
        <fullName evidence="2">Pyrrolo-quinoline quinone repeat domain-containing protein</fullName>
    </recommendedName>
</protein>
<feature type="signal peptide" evidence="1">
    <location>
        <begin position="1"/>
        <end position="36"/>
    </location>
</feature>
<dbReference type="AlphaFoldDB" id="A0A418Y865"/>
<organism evidence="3 4">
    <name type="scientific">Massilia cavernae</name>
    <dbReference type="NCBI Taxonomy" id="2320864"/>
    <lineage>
        <taxon>Bacteria</taxon>
        <taxon>Pseudomonadati</taxon>
        <taxon>Pseudomonadota</taxon>
        <taxon>Betaproteobacteria</taxon>
        <taxon>Burkholderiales</taxon>
        <taxon>Oxalobacteraceae</taxon>
        <taxon>Telluria group</taxon>
        <taxon>Massilia</taxon>
    </lineage>
</organism>
<dbReference type="SUPFAM" id="SSF50998">
    <property type="entry name" value="Quinoprotein alcohol dehydrogenase-like"/>
    <property type="match status" value="1"/>
</dbReference>
<dbReference type="InterPro" id="IPR002372">
    <property type="entry name" value="PQQ_rpt_dom"/>
</dbReference>
<dbReference type="InterPro" id="IPR015943">
    <property type="entry name" value="WD40/YVTN_repeat-like_dom_sf"/>
</dbReference>
<feature type="domain" description="Pyrrolo-quinoline quinone repeat" evidence="2">
    <location>
        <begin position="485"/>
        <end position="584"/>
    </location>
</feature>
<name>A0A418Y865_9BURK</name>
<dbReference type="Pfam" id="PF13360">
    <property type="entry name" value="PQQ_2"/>
    <property type="match status" value="1"/>
</dbReference>
<dbReference type="InterPro" id="IPR011047">
    <property type="entry name" value="Quinoprotein_ADH-like_sf"/>
</dbReference>
<dbReference type="Gene3D" id="2.130.10.10">
    <property type="entry name" value="YVTN repeat-like/Quinoprotein amine dehydrogenase"/>
    <property type="match status" value="2"/>
</dbReference>
<dbReference type="SUPFAM" id="SSF63825">
    <property type="entry name" value="YWTD domain"/>
    <property type="match status" value="1"/>
</dbReference>
<comment type="caution">
    <text evidence="3">The sequence shown here is derived from an EMBL/GenBank/DDBJ whole genome shotgun (WGS) entry which is preliminary data.</text>
</comment>
<evidence type="ECO:0000256" key="1">
    <source>
        <dbReference type="SAM" id="SignalP"/>
    </source>
</evidence>
<dbReference type="RefSeq" id="WP_119809075.1">
    <property type="nucleotide sequence ID" value="NZ_QYUP01000010.1"/>
</dbReference>
<dbReference type="EMBL" id="QYUP01000010">
    <property type="protein sequence ID" value="RJG27485.1"/>
    <property type="molecule type" value="Genomic_DNA"/>
</dbReference>
<keyword evidence="4" id="KW-1185">Reference proteome</keyword>
<accession>A0A418Y865</accession>
<dbReference type="OrthoDB" id="5290752at2"/>
<evidence type="ECO:0000313" key="4">
    <source>
        <dbReference type="Proteomes" id="UP000284006"/>
    </source>
</evidence>
<evidence type="ECO:0000313" key="3">
    <source>
        <dbReference type="EMBL" id="RJG27485.1"/>
    </source>
</evidence>
<keyword evidence="1" id="KW-0732">Signal</keyword>
<reference evidence="3 4" key="1">
    <citation type="submission" date="2018-09" db="EMBL/GenBank/DDBJ databases">
        <authorList>
            <person name="Zhu H."/>
        </authorList>
    </citation>
    <scope>NUCLEOTIDE SEQUENCE [LARGE SCALE GENOMIC DNA]</scope>
    <source>
        <strain evidence="3 4">K1S02-61</strain>
    </source>
</reference>
<proteinExistence type="predicted"/>
<dbReference type="Proteomes" id="UP000284006">
    <property type="component" value="Unassembled WGS sequence"/>
</dbReference>
<evidence type="ECO:0000259" key="2">
    <source>
        <dbReference type="Pfam" id="PF13360"/>
    </source>
</evidence>
<dbReference type="PROSITE" id="PS51318">
    <property type="entry name" value="TAT"/>
    <property type="match status" value="1"/>
</dbReference>